<dbReference type="GO" id="GO:0046872">
    <property type="term" value="F:metal ion binding"/>
    <property type="evidence" value="ECO:0007669"/>
    <property type="project" value="InterPro"/>
</dbReference>
<name>A0A292YB91_9BACT</name>
<reference evidence="4 5" key="1">
    <citation type="journal article" date="2017" name="Syst. Appl. Microbiol.">
        <title>Lebetimonas natsushimae sp. nov., a novel strictly anaerobic, moderately thermophilic chemoautotroph isolated from a deep-sea hydrothermal vent polychaete nest in the Mid-Okinawa Trough.</title>
        <authorList>
            <person name="Nagata R."/>
            <person name="Takaki Y."/>
            <person name="Tame A."/>
            <person name="Nunoura T."/>
            <person name="Muto H."/>
            <person name="Mino S."/>
            <person name="Sawayama S."/>
            <person name="Takai K."/>
            <person name="Nakagawa S."/>
        </authorList>
    </citation>
    <scope>NUCLEOTIDE SEQUENCE [LARGE SCALE GENOMIC DNA]</scope>
    <source>
        <strain evidence="4 5">HS1857</strain>
    </source>
</reference>
<evidence type="ECO:0000313" key="4">
    <source>
        <dbReference type="EMBL" id="GAX86783.1"/>
    </source>
</evidence>
<evidence type="ECO:0000256" key="3">
    <source>
        <dbReference type="ARBA" id="ARBA00022729"/>
    </source>
</evidence>
<dbReference type="Proteomes" id="UP000217944">
    <property type="component" value="Unassembled WGS sequence"/>
</dbReference>
<sequence length="268" mass="30428">MSVKKSGKLKIKSEKFLLFLLLPVLSFALNISVTVLPQKGVVKAIAGKKANVYIMVPPGSSPATYSIGFKELKNIKKSDIYFTIGVPFDKKYLSKIKEVNPDIKVVYFGKYLNKNSNPHIWLSPAKLQLQAKVVLDELIKADPENKKFYLNNYVKFIDSLASLEKEGFLNIKQKSFITFHPAFYHFAEDFHIKEIALEKEGKEPSFSYLNKILKIAKENSIKTVIISPEFPKKYAEIIAQKIGAKTYVISPLNEDPRITIKKLIKALK</sequence>
<evidence type="ECO:0000256" key="1">
    <source>
        <dbReference type="ARBA" id="ARBA00011028"/>
    </source>
</evidence>
<accession>A0A292YB91</accession>
<keyword evidence="3" id="KW-0732">Signal</keyword>
<protein>
    <submittedName>
        <fullName evidence="4">Zinc transport system substrate-binding protein</fullName>
    </submittedName>
</protein>
<organism evidence="4 5">
    <name type="scientific">Lebetimonas natsushimae</name>
    <dbReference type="NCBI Taxonomy" id="1936991"/>
    <lineage>
        <taxon>Bacteria</taxon>
        <taxon>Pseudomonadati</taxon>
        <taxon>Campylobacterota</taxon>
        <taxon>Epsilonproteobacteria</taxon>
        <taxon>Nautiliales</taxon>
        <taxon>Nautiliaceae</taxon>
        <taxon>Lebetimonas</taxon>
    </lineage>
</organism>
<comment type="similarity">
    <text evidence="1">Belongs to the bacterial solute-binding protein 9 family.</text>
</comment>
<keyword evidence="5" id="KW-1185">Reference proteome</keyword>
<evidence type="ECO:0000256" key="2">
    <source>
        <dbReference type="ARBA" id="ARBA00022448"/>
    </source>
</evidence>
<dbReference type="GO" id="GO:0030001">
    <property type="term" value="P:metal ion transport"/>
    <property type="evidence" value="ECO:0007669"/>
    <property type="project" value="InterPro"/>
</dbReference>
<dbReference type="PANTHER" id="PTHR42953">
    <property type="entry name" value="HIGH-AFFINITY ZINC UPTAKE SYSTEM PROTEIN ZNUA-RELATED"/>
    <property type="match status" value="1"/>
</dbReference>
<dbReference type="InterPro" id="IPR050492">
    <property type="entry name" value="Bact_metal-bind_prot9"/>
</dbReference>
<dbReference type="Pfam" id="PF01297">
    <property type="entry name" value="ZnuA"/>
    <property type="match status" value="1"/>
</dbReference>
<dbReference type="RefSeq" id="WP_096257954.1">
    <property type="nucleotide sequence ID" value="NZ_BDME01000001.1"/>
</dbReference>
<keyword evidence="2" id="KW-0813">Transport</keyword>
<dbReference type="EMBL" id="BDME01000001">
    <property type="protein sequence ID" value="GAX86783.1"/>
    <property type="molecule type" value="Genomic_DNA"/>
</dbReference>
<evidence type="ECO:0000313" key="5">
    <source>
        <dbReference type="Proteomes" id="UP000217944"/>
    </source>
</evidence>
<dbReference type="SUPFAM" id="SSF53807">
    <property type="entry name" value="Helical backbone' metal receptor"/>
    <property type="match status" value="1"/>
</dbReference>
<proteinExistence type="inferred from homology"/>
<gene>
    <name evidence="4" type="ORF">LNAT_P0078</name>
</gene>
<dbReference type="AlphaFoldDB" id="A0A292YB91"/>
<dbReference type="PANTHER" id="PTHR42953:SF3">
    <property type="entry name" value="HIGH-AFFINITY ZINC UPTAKE SYSTEM PROTEIN ZNUA"/>
    <property type="match status" value="1"/>
</dbReference>
<comment type="caution">
    <text evidence="4">The sequence shown here is derived from an EMBL/GenBank/DDBJ whole genome shotgun (WGS) entry which is preliminary data.</text>
</comment>
<dbReference type="InterPro" id="IPR006127">
    <property type="entry name" value="ZnuA-like"/>
</dbReference>
<dbReference type="OrthoDB" id="9810636at2"/>
<dbReference type="Gene3D" id="3.40.50.1980">
    <property type="entry name" value="Nitrogenase molybdenum iron protein domain"/>
    <property type="match status" value="2"/>
</dbReference>